<organism evidence="8 9">
    <name type="scientific">Tuber borchii</name>
    <name type="common">White truffle</name>
    <dbReference type="NCBI Taxonomy" id="42251"/>
    <lineage>
        <taxon>Eukaryota</taxon>
        <taxon>Fungi</taxon>
        <taxon>Dikarya</taxon>
        <taxon>Ascomycota</taxon>
        <taxon>Pezizomycotina</taxon>
        <taxon>Pezizomycetes</taxon>
        <taxon>Pezizales</taxon>
        <taxon>Tuberaceae</taxon>
        <taxon>Tuber</taxon>
    </lineage>
</organism>
<dbReference type="GO" id="GO:0016705">
    <property type="term" value="F:oxidoreductase activity, acting on paired donors, with incorporation or reduction of molecular oxygen"/>
    <property type="evidence" value="ECO:0007669"/>
    <property type="project" value="InterPro"/>
</dbReference>
<reference evidence="8 9" key="1">
    <citation type="submission" date="2017-04" db="EMBL/GenBank/DDBJ databases">
        <title>Draft genome sequence of Tuber borchii Vittad., a whitish edible truffle.</title>
        <authorList>
            <consortium name="DOE Joint Genome Institute"/>
            <person name="Murat C."/>
            <person name="Kuo A."/>
            <person name="Barry K.W."/>
            <person name="Clum A."/>
            <person name="Dockter R.B."/>
            <person name="Fauchery L."/>
            <person name="Iotti M."/>
            <person name="Kohler A."/>
            <person name="Labutti K."/>
            <person name="Lindquist E.A."/>
            <person name="Lipzen A."/>
            <person name="Ohm R.A."/>
            <person name="Wang M."/>
            <person name="Grigoriev I.V."/>
            <person name="Zambonelli A."/>
            <person name="Martin F.M."/>
        </authorList>
    </citation>
    <scope>NUCLEOTIDE SEQUENCE [LARGE SCALE GENOMIC DNA]</scope>
    <source>
        <strain evidence="8 9">Tbo3840</strain>
    </source>
</reference>
<keyword evidence="4" id="KW-0479">Metal-binding</keyword>
<dbReference type="GO" id="GO:0004497">
    <property type="term" value="F:monooxygenase activity"/>
    <property type="evidence" value="ECO:0007669"/>
    <property type="project" value="UniProtKB-KW"/>
</dbReference>
<dbReference type="EMBL" id="NESQ01000020">
    <property type="protein sequence ID" value="PUU82874.1"/>
    <property type="molecule type" value="Genomic_DNA"/>
</dbReference>
<dbReference type="AlphaFoldDB" id="A0A2T7A569"/>
<comment type="caution">
    <text evidence="8">The sequence shown here is derived from an EMBL/GenBank/DDBJ whole genome shotgun (WGS) entry which is preliminary data.</text>
</comment>
<accession>A0A2T7A569</accession>
<sequence length="89" mass="9955">MGAPPCAAQSSRVAAGRTGYRPCSYPKDRVDYTCYGLHRRKDLYGEDADAFRPERWEEGVGRGWEFLPFNGGRGFVSGVLGRKLKIRKG</sequence>
<evidence type="ECO:0000313" key="8">
    <source>
        <dbReference type="EMBL" id="PUU82874.1"/>
    </source>
</evidence>
<proteinExistence type="inferred from homology"/>
<evidence type="ECO:0000256" key="1">
    <source>
        <dbReference type="ARBA" id="ARBA00001971"/>
    </source>
</evidence>
<dbReference type="InterPro" id="IPR047146">
    <property type="entry name" value="Cyt_P450_E_CYP52_fungi"/>
</dbReference>
<dbReference type="SUPFAM" id="SSF48264">
    <property type="entry name" value="Cytochrome P450"/>
    <property type="match status" value="1"/>
</dbReference>
<evidence type="ECO:0000256" key="7">
    <source>
        <dbReference type="ARBA" id="ARBA00023033"/>
    </source>
</evidence>
<comment type="similarity">
    <text evidence="2">Belongs to the cytochrome P450 family.</text>
</comment>
<dbReference type="GO" id="GO:0005506">
    <property type="term" value="F:iron ion binding"/>
    <property type="evidence" value="ECO:0007669"/>
    <property type="project" value="InterPro"/>
</dbReference>
<name>A0A2T7A569_TUBBO</name>
<dbReference type="PANTHER" id="PTHR24287">
    <property type="entry name" value="P450, PUTATIVE (EUROFUNG)-RELATED"/>
    <property type="match status" value="1"/>
</dbReference>
<keyword evidence="9" id="KW-1185">Reference proteome</keyword>
<dbReference type="Proteomes" id="UP000244722">
    <property type="component" value="Unassembled WGS sequence"/>
</dbReference>
<dbReference type="InterPro" id="IPR036396">
    <property type="entry name" value="Cyt_P450_sf"/>
</dbReference>
<keyword evidence="5" id="KW-0560">Oxidoreductase</keyword>
<evidence type="ECO:0000256" key="6">
    <source>
        <dbReference type="ARBA" id="ARBA00023004"/>
    </source>
</evidence>
<comment type="cofactor">
    <cofactor evidence="1">
        <name>heme</name>
        <dbReference type="ChEBI" id="CHEBI:30413"/>
    </cofactor>
</comment>
<evidence type="ECO:0000256" key="3">
    <source>
        <dbReference type="ARBA" id="ARBA00022617"/>
    </source>
</evidence>
<protein>
    <submittedName>
        <fullName evidence="8">Uncharacterized protein</fullName>
    </submittedName>
</protein>
<evidence type="ECO:0000313" key="9">
    <source>
        <dbReference type="Proteomes" id="UP000244722"/>
    </source>
</evidence>
<dbReference type="STRING" id="42251.A0A2T7A569"/>
<dbReference type="OrthoDB" id="1470350at2759"/>
<keyword evidence="7" id="KW-0503">Monooxygenase</keyword>
<gene>
    <name evidence="8" type="ORF">B9Z19DRAFT_279842</name>
</gene>
<dbReference type="Gene3D" id="1.10.630.10">
    <property type="entry name" value="Cytochrome P450"/>
    <property type="match status" value="1"/>
</dbReference>
<evidence type="ECO:0000256" key="4">
    <source>
        <dbReference type="ARBA" id="ARBA00022723"/>
    </source>
</evidence>
<evidence type="ECO:0000256" key="5">
    <source>
        <dbReference type="ARBA" id="ARBA00023002"/>
    </source>
</evidence>
<dbReference type="PANTHER" id="PTHR24287:SF1">
    <property type="entry name" value="P450, PUTATIVE (EUROFUNG)-RELATED"/>
    <property type="match status" value="1"/>
</dbReference>
<keyword evidence="6" id="KW-0408">Iron</keyword>
<dbReference type="GO" id="GO:0020037">
    <property type="term" value="F:heme binding"/>
    <property type="evidence" value="ECO:0007669"/>
    <property type="project" value="InterPro"/>
</dbReference>
<evidence type="ECO:0000256" key="2">
    <source>
        <dbReference type="ARBA" id="ARBA00010617"/>
    </source>
</evidence>
<keyword evidence="3" id="KW-0349">Heme</keyword>